<evidence type="ECO:0000256" key="1">
    <source>
        <dbReference type="SAM" id="Phobius"/>
    </source>
</evidence>
<keyword evidence="1" id="KW-1133">Transmembrane helix</keyword>
<protein>
    <submittedName>
        <fullName evidence="2">Uncharacterized protein</fullName>
    </submittedName>
</protein>
<evidence type="ECO:0000313" key="2">
    <source>
        <dbReference type="EMBL" id="XCH29338.1"/>
    </source>
</evidence>
<keyword evidence="1" id="KW-0472">Membrane</keyword>
<keyword evidence="1" id="KW-0812">Transmembrane</keyword>
<proteinExistence type="predicted"/>
<dbReference type="EMBL" id="CP159290">
    <property type="protein sequence ID" value="XCH29338.1"/>
    <property type="molecule type" value="Genomic_DNA"/>
</dbReference>
<dbReference type="AlphaFoldDB" id="A0AAU8FYP6"/>
<sequence>MIRHLPSVMAAVTILSAAALWWARSTFPALVPLWLVITACAFVLTIILARITPGSSDE</sequence>
<feature type="transmembrane region" description="Helical" evidence="1">
    <location>
        <begin position="7"/>
        <end position="23"/>
    </location>
</feature>
<feature type="transmembrane region" description="Helical" evidence="1">
    <location>
        <begin position="29"/>
        <end position="49"/>
    </location>
</feature>
<dbReference type="RefSeq" id="WP_353707636.1">
    <property type="nucleotide sequence ID" value="NZ_CP159290.1"/>
</dbReference>
<gene>
    <name evidence="2" type="ORF">ABRQ22_17395</name>
</gene>
<reference evidence="2" key="1">
    <citation type="submission" date="2024-06" db="EMBL/GenBank/DDBJ databases">
        <title>Complete genome sequence of the cellulolytic actinobacterium, Cellulosimicrobium ES-005.</title>
        <authorList>
            <person name="Matthews C.T."/>
            <person name="Underwood K.D."/>
            <person name="Ghanchi K.M."/>
            <person name="Fields S.D."/>
            <person name="Gardner S.G."/>
        </authorList>
    </citation>
    <scope>NUCLEOTIDE SEQUENCE</scope>
    <source>
        <strain evidence="2">ES-005</strain>
    </source>
</reference>
<organism evidence="2">
    <name type="scientific">Cellulosimicrobium sp. ES-005</name>
    <dbReference type="NCBI Taxonomy" id="3163031"/>
    <lineage>
        <taxon>Bacteria</taxon>
        <taxon>Bacillati</taxon>
        <taxon>Actinomycetota</taxon>
        <taxon>Actinomycetes</taxon>
        <taxon>Micrococcales</taxon>
        <taxon>Promicromonosporaceae</taxon>
        <taxon>Cellulosimicrobium</taxon>
    </lineage>
</organism>
<name>A0AAU8FYP6_9MICO</name>
<accession>A0AAU8FYP6</accession>